<reference evidence="2 3" key="1">
    <citation type="submission" date="2018-06" db="EMBL/GenBank/DDBJ databases">
        <title>The draft genome sequences of strains SCU63 and S1.</title>
        <authorList>
            <person name="Gan L."/>
        </authorList>
    </citation>
    <scope>NUCLEOTIDE SEQUENCE [LARGE SCALE GENOMIC DNA]</scope>
    <source>
        <strain evidence="2 3">SCU63</strain>
    </source>
</reference>
<organism evidence="2 3">
    <name type="scientific">Planococcus halotolerans</name>
    <dbReference type="NCBI Taxonomy" id="2233542"/>
    <lineage>
        <taxon>Bacteria</taxon>
        <taxon>Bacillati</taxon>
        <taxon>Bacillota</taxon>
        <taxon>Bacilli</taxon>
        <taxon>Bacillales</taxon>
        <taxon>Caryophanaceae</taxon>
        <taxon>Planococcus</taxon>
    </lineage>
</organism>
<feature type="domain" description="DUF58" evidence="1">
    <location>
        <begin position="46"/>
        <end position="247"/>
    </location>
</feature>
<dbReference type="PANTHER" id="PTHR33608">
    <property type="entry name" value="BLL2464 PROTEIN"/>
    <property type="match status" value="1"/>
</dbReference>
<dbReference type="Proteomes" id="UP000251002">
    <property type="component" value="Unassembled WGS sequence"/>
</dbReference>
<comment type="caution">
    <text evidence="2">The sequence shown here is derived from an EMBL/GenBank/DDBJ whole genome shotgun (WGS) entry which is preliminary data.</text>
</comment>
<protein>
    <submittedName>
        <fullName evidence="2">DUF58 domain-containing protein</fullName>
    </submittedName>
</protein>
<gene>
    <name evidence="2" type="ORF">DP120_07395</name>
</gene>
<accession>A0A365L230</accession>
<dbReference type="PANTHER" id="PTHR33608:SF7">
    <property type="entry name" value="DUF58 DOMAIN-CONTAINING PROTEIN"/>
    <property type="match status" value="1"/>
</dbReference>
<dbReference type="RefSeq" id="WP_112222997.1">
    <property type="nucleotide sequence ID" value="NZ_CP047673.1"/>
</dbReference>
<dbReference type="Pfam" id="PF01882">
    <property type="entry name" value="DUF58"/>
    <property type="match status" value="1"/>
</dbReference>
<name>A0A365L230_9BACL</name>
<evidence type="ECO:0000259" key="1">
    <source>
        <dbReference type="Pfam" id="PF01882"/>
    </source>
</evidence>
<sequence length="286" mass="33272">MNFLQLPEHWVSGLGRYSIGTKSKIRGHHKGSSRSRRFGSSMDFSDFREYHPGDDVRHIDWNVFARTERVYIKRFLDEQEMRVHIMVDGSKSMKGKWLFTKQLAFSLGSIVLLNDDKLTLSIGQGTNPPLKRKGKSAQKLFNHFIMSLPVADEKRFAEVADFQPAQGSTVLFVLSDALETLDEWQRFFSRAVKYSKDVRFMHVSDQQERQPLFAGDLRLIDDESSDAFNVTMSSQTAENYNRKRLEHIDGLQALCRRYGVQYMPVHVEDGIQHVFLHQLLKQKWIR</sequence>
<dbReference type="AlphaFoldDB" id="A0A365L230"/>
<evidence type="ECO:0000313" key="3">
    <source>
        <dbReference type="Proteomes" id="UP000251002"/>
    </source>
</evidence>
<proteinExistence type="predicted"/>
<dbReference type="InterPro" id="IPR002881">
    <property type="entry name" value="DUF58"/>
</dbReference>
<evidence type="ECO:0000313" key="2">
    <source>
        <dbReference type="EMBL" id="RAZ79427.1"/>
    </source>
</evidence>
<dbReference type="EMBL" id="QLZR01000002">
    <property type="protein sequence ID" value="RAZ79427.1"/>
    <property type="molecule type" value="Genomic_DNA"/>
</dbReference>
<keyword evidence="3" id="KW-1185">Reference proteome</keyword>